<protein>
    <recommendedName>
        <fullName evidence="2">Autolysin</fullName>
    </recommendedName>
    <alternativeName>
        <fullName evidence="1">Cell wall hydrolase</fullName>
    </alternativeName>
</protein>
<comment type="caution">
    <text evidence="4">The sequence shown here is derived from an EMBL/GenBank/DDBJ whole genome shotgun (WGS) entry which is preliminary data.</text>
</comment>
<evidence type="ECO:0000256" key="2">
    <source>
        <dbReference type="ARBA" id="ARBA00032390"/>
    </source>
</evidence>
<dbReference type="OrthoDB" id="9816557at2"/>
<sequence length="258" mass="28287">MNIKQDIIPGLDQPALNAVKIVVAHESGNPNNTGPDSLENEINYMKNNWNRGAKAYTSHWVGGGGRIVQLAETGKRQNGAGWPANGIAYAHVELARTDSKETFKEDYKAYVGLLRHLAKEANLPVTFDSNDDKGIKSHDWVRKNLGGTTHTDPFAYLASHGVGKSQFAHDVENGIGGEVEVSEPSTNKSILQMANEVIKGLHGNGHANRRVSLGVNQSVYNKIKSEVNRKLGALDRSISKNPASFHYNLFLCKKMEMI</sequence>
<accession>A0A4Y9A8G7</accession>
<name>A0A4Y9A8G7_9BACI</name>
<dbReference type="Gene3D" id="3.40.80.10">
    <property type="entry name" value="Peptidoglycan recognition protein-like"/>
    <property type="match status" value="1"/>
</dbReference>
<dbReference type="SMART" id="SM00644">
    <property type="entry name" value="Ami_2"/>
    <property type="match status" value="1"/>
</dbReference>
<organism evidence="4 5">
    <name type="scientific">Lentibacillus salicampi</name>
    <dbReference type="NCBI Taxonomy" id="175306"/>
    <lineage>
        <taxon>Bacteria</taxon>
        <taxon>Bacillati</taxon>
        <taxon>Bacillota</taxon>
        <taxon>Bacilli</taxon>
        <taxon>Bacillales</taxon>
        <taxon>Bacillaceae</taxon>
        <taxon>Lentibacillus</taxon>
    </lineage>
</organism>
<dbReference type="InterPro" id="IPR036505">
    <property type="entry name" value="Amidase/PGRP_sf"/>
</dbReference>
<reference evidence="4 5" key="1">
    <citation type="submission" date="2019-03" db="EMBL/GenBank/DDBJ databases">
        <title>Genome sequence of Lentibacillus salicampi ATCC BAA-719.</title>
        <authorList>
            <person name="Maclea K.S."/>
            <person name="Simoes Junior M."/>
        </authorList>
    </citation>
    <scope>NUCLEOTIDE SEQUENCE [LARGE SCALE GENOMIC DNA]</scope>
    <source>
        <strain evidence="4 5">ATCC BAA-719</strain>
    </source>
</reference>
<dbReference type="GO" id="GO:0009253">
    <property type="term" value="P:peptidoglycan catabolic process"/>
    <property type="evidence" value="ECO:0007669"/>
    <property type="project" value="InterPro"/>
</dbReference>
<dbReference type="Pfam" id="PF01510">
    <property type="entry name" value="Amidase_2"/>
    <property type="match status" value="1"/>
</dbReference>
<dbReference type="SUPFAM" id="SSF55846">
    <property type="entry name" value="N-acetylmuramoyl-L-alanine amidase-like"/>
    <property type="match status" value="1"/>
</dbReference>
<dbReference type="InterPro" id="IPR002502">
    <property type="entry name" value="Amidase_domain"/>
</dbReference>
<dbReference type="GO" id="GO:0008745">
    <property type="term" value="F:N-acetylmuramoyl-L-alanine amidase activity"/>
    <property type="evidence" value="ECO:0007669"/>
    <property type="project" value="InterPro"/>
</dbReference>
<evidence type="ECO:0000256" key="1">
    <source>
        <dbReference type="ARBA" id="ARBA00030881"/>
    </source>
</evidence>
<evidence type="ECO:0000313" key="5">
    <source>
        <dbReference type="Proteomes" id="UP000298484"/>
    </source>
</evidence>
<dbReference type="Proteomes" id="UP000298484">
    <property type="component" value="Unassembled WGS sequence"/>
</dbReference>
<gene>
    <name evidence="4" type="ORF">E4U82_13690</name>
</gene>
<keyword evidence="5" id="KW-1185">Reference proteome</keyword>
<dbReference type="AlphaFoldDB" id="A0A4Y9A8G7"/>
<evidence type="ECO:0000259" key="3">
    <source>
        <dbReference type="SMART" id="SM00644"/>
    </source>
</evidence>
<dbReference type="RefSeq" id="WP_135110735.1">
    <property type="nucleotide sequence ID" value="NZ_SRHY01000028.1"/>
</dbReference>
<feature type="domain" description="N-acetylmuramoyl-L-alanine amidase" evidence="3">
    <location>
        <begin position="8"/>
        <end position="154"/>
    </location>
</feature>
<evidence type="ECO:0000313" key="4">
    <source>
        <dbReference type="EMBL" id="TFJ92128.1"/>
    </source>
</evidence>
<proteinExistence type="predicted"/>
<dbReference type="EMBL" id="SRHY01000028">
    <property type="protein sequence ID" value="TFJ92128.1"/>
    <property type="molecule type" value="Genomic_DNA"/>
</dbReference>
<dbReference type="CDD" id="cd06583">
    <property type="entry name" value="PGRP"/>
    <property type="match status" value="1"/>
</dbReference>